<sequence length="99" mass="11280">MIKNQQASPQQVGQVITESVPQEILIYVGPPVIGLQRFSSFVGGYPEHFKDHLEKSPAFRNMFIAPEKLVEVQQRLLDAHSVESMWFTKTAAYFSEVKQ</sequence>
<evidence type="ECO:0000313" key="2">
    <source>
        <dbReference type="Proteomes" id="UP000308330"/>
    </source>
</evidence>
<dbReference type="EMBL" id="SZPT01000001">
    <property type="protein sequence ID" value="TKI50653.1"/>
    <property type="molecule type" value="Genomic_DNA"/>
</dbReference>
<gene>
    <name evidence="1" type="ORF">FC748_05435</name>
</gene>
<accession>A0ABY2T4V8</accession>
<protein>
    <submittedName>
        <fullName evidence="1">Uncharacterized protein</fullName>
    </submittedName>
</protein>
<reference evidence="1 2" key="1">
    <citation type="submission" date="2019-04" db="EMBL/GenBank/DDBJ databases">
        <title>Lysinibacillus genome sequencing.</title>
        <authorList>
            <person name="Dunlap C."/>
        </authorList>
    </citation>
    <scope>NUCLEOTIDE SEQUENCE [LARGE SCALE GENOMIC DNA]</scope>
    <source>
        <strain evidence="1 2">KCTC 33042</strain>
    </source>
</reference>
<organism evidence="1 2">
    <name type="scientific">Lysinibacillus tabacifolii</name>
    <dbReference type="NCBI Taxonomy" id="1173107"/>
    <lineage>
        <taxon>Bacteria</taxon>
        <taxon>Bacillati</taxon>
        <taxon>Bacillota</taxon>
        <taxon>Bacilli</taxon>
        <taxon>Bacillales</taxon>
        <taxon>Bacillaceae</taxon>
        <taxon>Lysinibacillus</taxon>
    </lineage>
</organism>
<dbReference type="Proteomes" id="UP000308330">
    <property type="component" value="Unassembled WGS sequence"/>
</dbReference>
<dbReference type="RefSeq" id="WP_108030244.1">
    <property type="nucleotide sequence ID" value="NZ_PYUE01000003.1"/>
</dbReference>
<comment type="caution">
    <text evidence="1">The sequence shown here is derived from an EMBL/GenBank/DDBJ whole genome shotgun (WGS) entry which is preliminary data.</text>
</comment>
<proteinExistence type="predicted"/>
<name>A0ABY2T4V8_9BACI</name>
<evidence type="ECO:0000313" key="1">
    <source>
        <dbReference type="EMBL" id="TKI50653.1"/>
    </source>
</evidence>
<keyword evidence="2" id="KW-1185">Reference proteome</keyword>